<dbReference type="InterPro" id="IPR003439">
    <property type="entry name" value="ABC_transporter-like_ATP-bd"/>
</dbReference>
<dbReference type="KEGG" id="xtw:AB672_02250"/>
<dbReference type="Proteomes" id="UP000020406">
    <property type="component" value="Unassembled WGS sequence"/>
</dbReference>
<dbReference type="GO" id="GO:0140359">
    <property type="term" value="F:ABC-type transporter activity"/>
    <property type="evidence" value="ECO:0007669"/>
    <property type="project" value="InterPro"/>
</dbReference>
<dbReference type="PATRIC" id="fig|1444770.3.peg.2427"/>
<dbReference type="NCBIfam" id="NF008653">
    <property type="entry name" value="PRK11650.1"/>
    <property type="match status" value="1"/>
</dbReference>
<dbReference type="Pfam" id="PF00005">
    <property type="entry name" value="ABC_tran"/>
    <property type="match status" value="1"/>
</dbReference>
<feature type="domain" description="ABC transporter" evidence="4">
    <location>
        <begin position="4"/>
        <end position="235"/>
    </location>
</feature>
<dbReference type="InterPro" id="IPR013611">
    <property type="entry name" value="Transp-assoc_OB_typ2"/>
</dbReference>
<reference evidence="6" key="2">
    <citation type="submission" date="2021-11" db="EMBL/GenBank/DDBJ databases">
        <title>Genome sequence of Xylella taiwanensis PLS432.</title>
        <authorList>
            <person name="Weng L.-W."/>
            <person name="Su C.-C."/>
            <person name="Tsai C.-W."/>
            <person name="Kuo C.-H."/>
        </authorList>
    </citation>
    <scope>NUCLEOTIDE SEQUENCE</scope>
    <source>
        <strain evidence="6">PLS432</strain>
    </source>
</reference>
<evidence type="ECO:0000259" key="4">
    <source>
        <dbReference type="PROSITE" id="PS50893"/>
    </source>
</evidence>
<dbReference type="GeneID" id="68900098"/>
<dbReference type="Gene3D" id="2.40.50.140">
    <property type="entry name" value="Nucleic acid-binding proteins"/>
    <property type="match status" value="1"/>
</dbReference>
<evidence type="ECO:0000313" key="7">
    <source>
        <dbReference type="Proteomes" id="UP000020406"/>
    </source>
</evidence>
<dbReference type="Proteomes" id="UP001430701">
    <property type="component" value="Unassembled WGS sequence"/>
</dbReference>
<organism evidence="5 7">
    <name type="scientific">Xylella taiwanensis</name>
    <dbReference type="NCBI Taxonomy" id="1444770"/>
    <lineage>
        <taxon>Bacteria</taxon>
        <taxon>Pseudomonadati</taxon>
        <taxon>Pseudomonadota</taxon>
        <taxon>Gammaproteobacteria</taxon>
        <taxon>Lysobacterales</taxon>
        <taxon>Lysobacteraceae</taxon>
        <taxon>Xylella</taxon>
    </lineage>
</organism>
<gene>
    <name evidence="6" type="primary">ugpC</name>
    <name evidence="5" type="ORF">AF72_10235</name>
    <name evidence="6" type="ORF">LPH55_07005</name>
</gene>
<dbReference type="PANTHER" id="PTHR43875">
    <property type="entry name" value="MALTODEXTRIN IMPORT ATP-BINDING PROTEIN MSMX"/>
    <property type="match status" value="1"/>
</dbReference>
<dbReference type="EMBL" id="JAJPPU010000002">
    <property type="protein sequence ID" value="MCD8473207.1"/>
    <property type="molecule type" value="Genomic_DNA"/>
</dbReference>
<dbReference type="GO" id="GO:0008643">
    <property type="term" value="P:carbohydrate transport"/>
    <property type="evidence" value="ECO:0007669"/>
    <property type="project" value="InterPro"/>
</dbReference>
<dbReference type="InterPro" id="IPR003593">
    <property type="entry name" value="AAA+_ATPase"/>
</dbReference>
<dbReference type="InterPro" id="IPR017871">
    <property type="entry name" value="ABC_transporter-like_CS"/>
</dbReference>
<keyword evidence="1" id="KW-0813">Transport</keyword>
<dbReference type="GO" id="GO:0055052">
    <property type="term" value="C:ATP-binding cassette (ABC) transporter complex, substrate-binding subunit-containing"/>
    <property type="evidence" value="ECO:0007669"/>
    <property type="project" value="TreeGrafter"/>
</dbReference>
<accession>Z9JII5</accession>
<dbReference type="InterPro" id="IPR027417">
    <property type="entry name" value="P-loop_NTPase"/>
</dbReference>
<dbReference type="Pfam" id="PF08402">
    <property type="entry name" value="TOBE_2"/>
    <property type="match status" value="1"/>
</dbReference>
<reference evidence="5 7" key="1">
    <citation type="journal article" date="2014" name="Genome Announc.">
        <title>Draft Genome Sequence of Xylella fastidiosa Pear Leaf Scorch Strain in Taiwan.</title>
        <authorList>
            <person name="Su C.C."/>
            <person name="Deng W.L."/>
            <person name="Jan F.J."/>
            <person name="Chang C.J."/>
            <person name="Huang H."/>
            <person name="Chen J."/>
        </authorList>
    </citation>
    <scope>NUCLEOTIDE SEQUENCE [LARGE SCALE GENOMIC DNA]</scope>
    <source>
        <strain evidence="5 7">PLS229</strain>
    </source>
</reference>
<dbReference type="PROSITE" id="PS50893">
    <property type="entry name" value="ABC_TRANSPORTER_2"/>
    <property type="match status" value="1"/>
</dbReference>
<dbReference type="SUPFAM" id="SSF52540">
    <property type="entry name" value="P-loop containing nucleoside triphosphate hydrolases"/>
    <property type="match status" value="1"/>
</dbReference>
<keyword evidence="2" id="KW-0547">Nucleotide-binding</keyword>
<dbReference type="eggNOG" id="COG3842">
    <property type="taxonomic scope" value="Bacteria"/>
</dbReference>
<dbReference type="Gene3D" id="3.40.50.300">
    <property type="entry name" value="P-loop containing nucleotide triphosphate hydrolases"/>
    <property type="match status" value="1"/>
</dbReference>
<dbReference type="STRING" id="1444770.AF72_10235"/>
<dbReference type="AlphaFoldDB" id="Z9JII5"/>
<name>Z9JII5_9GAMM</name>
<dbReference type="InterPro" id="IPR047641">
    <property type="entry name" value="ABC_transpr_MalK/UgpC-like"/>
</dbReference>
<evidence type="ECO:0000256" key="2">
    <source>
        <dbReference type="ARBA" id="ARBA00022741"/>
    </source>
</evidence>
<keyword evidence="3 5" id="KW-0067">ATP-binding</keyword>
<evidence type="ECO:0000313" key="5">
    <source>
        <dbReference type="EMBL" id="EWS77532.1"/>
    </source>
</evidence>
<evidence type="ECO:0000313" key="6">
    <source>
        <dbReference type="EMBL" id="MCD8473207.1"/>
    </source>
</evidence>
<dbReference type="SMART" id="SM00382">
    <property type="entry name" value="AAA"/>
    <property type="match status" value="1"/>
</dbReference>
<dbReference type="GO" id="GO:0005524">
    <property type="term" value="F:ATP binding"/>
    <property type="evidence" value="ECO:0007669"/>
    <property type="project" value="UniProtKB-KW"/>
</dbReference>
<proteinExistence type="predicted"/>
<evidence type="ECO:0000313" key="8">
    <source>
        <dbReference type="Proteomes" id="UP001430701"/>
    </source>
</evidence>
<dbReference type="PROSITE" id="PS00211">
    <property type="entry name" value="ABC_TRANSPORTER_1"/>
    <property type="match status" value="1"/>
</dbReference>
<keyword evidence="8" id="KW-1185">Reference proteome</keyword>
<dbReference type="RefSeq" id="WP_038272021.1">
    <property type="nucleotide sequence ID" value="NZ_CP053627.1"/>
</dbReference>
<dbReference type="InterPro" id="IPR015855">
    <property type="entry name" value="ABC_transpr_MalK-like"/>
</dbReference>
<dbReference type="SUPFAM" id="SSF50331">
    <property type="entry name" value="MOP-like"/>
    <property type="match status" value="1"/>
</dbReference>
<dbReference type="GO" id="GO:0016887">
    <property type="term" value="F:ATP hydrolysis activity"/>
    <property type="evidence" value="ECO:0007669"/>
    <property type="project" value="InterPro"/>
</dbReference>
<comment type="caution">
    <text evidence="5">The sequence shown here is derived from an EMBL/GenBank/DDBJ whole genome shotgun (WGS) entry which is preliminary data.</text>
</comment>
<dbReference type="Gene3D" id="2.40.50.100">
    <property type="match status" value="1"/>
</dbReference>
<dbReference type="CDD" id="cd03301">
    <property type="entry name" value="ABC_MalK_N"/>
    <property type="match status" value="1"/>
</dbReference>
<dbReference type="EMBL" id="JDSQ01000018">
    <property type="protein sequence ID" value="EWS77532.1"/>
    <property type="molecule type" value="Genomic_DNA"/>
</dbReference>
<evidence type="ECO:0000256" key="3">
    <source>
        <dbReference type="ARBA" id="ARBA00022840"/>
    </source>
</evidence>
<dbReference type="InterPro" id="IPR008995">
    <property type="entry name" value="Mo/tungstate-bd_C_term_dom"/>
</dbReference>
<dbReference type="FunFam" id="3.40.50.300:FF:002210">
    <property type="entry name" value="Sugar ABC transporter ATP-binding protein"/>
    <property type="match status" value="1"/>
</dbReference>
<evidence type="ECO:0000256" key="1">
    <source>
        <dbReference type="ARBA" id="ARBA00022448"/>
    </source>
</evidence>
<sequence>MAKVQLEAIRKVYDNGQVVVPGVSFEVADGELMVLVGPSGCGKSTLLRMIAGLEDISSGTLRIGERVVNNMPPKDRNVAMVFQSYALYPHMTAAENLAFGLKLRGYSNQVIAERIKNVADMLGLNSLLDTLPKAMSGGQRQRVALGRAMVREPAVFLLDEPLSNLDAKLRNSVRSDIARLHRKLGTTMIYVTHDQVEAMTLGQRIVLLKDGLIQQIDTPMALYDYPANLFVAGFLGNPAMNMLPGRLEATGGGVELHLVSGERVMLAGATPKLAWFGHDVVLGVRPEHIQPARLGEPVALEATIEALEPVGNEVFLHLRYAALTLTLRVPPQELPGIGESLPLAVQPDRLHVFNAISGECLTGH</sequence>
<dbReference type="OrthoDB" id="9802264at2"/>
<dbReference type="InterPro" id="IPR012340">
    <property type="entry name" value="NA-bd_OB-fold"/>
</dbReference>
<protein>
    <submittedName>
        <fullName evidence="5 6">Glycerol-3-phosphate ABC transporter ATP-binding protein</fullName>
    </submittedName>
</protein>
<dbReference type="PANTHER" id="PTHR43875:SF1">
    <property type="entry name" value="OSMOPROTECTIVE COMPOUNDS UPTAKE ATP-BINDING PROTEIN GGTA"/>
    <property type="match status" value="1"/>
</dbReference>